<dbReference type="OrthoDB" id="2494107at2759"/>
<dbReference type="EMBL" id="QKWP01000091">
    <property type="protein sequence ID" value="RIB27664.1"/>
    <property type="molecule type" value="Genomic_DNA"/>
</dbReference>
<evidence type="ECO:0000256" key="1">
    <source>
        <dbReference type="ARBA" id="ARBA00022670"/>
    </source>
</evidence>
<organism evidence="5 6">
    <name type="scientific">Gigaspora rosea</name>
    <dbReference type="NCBI Taxonomy" id="44941"/>
    <lineage>
        <taxon>Eukaryota</taxon>
        <taxon>Fungi</taxon>
        <taxon>Fungi incertae sedis</taxon>
        <taxon>Mucoromycota</taxon>
        <taxon>Glomeromycotina</taxon>
        <taxon>Glomeromycetes</taxon>
        <taxon>Diversisporales</taxon>
        <taxon>Gigasporaceae</taxon>
        <taxon>Gigaspora</taxon>
    </lineage>
</organism>
<protein>
    <submittedName>
        <fullName evidence="5">Trypsin-like cysteine/serine peptidase domain-containing protein</fullName>
    </submittedName>
</protein>
<evidence type="ECO:0000313" key="6">
    <source>
        <dbReference type="Proteomes" id="UP000266673"/>
    </source>
</evidence>
<dbReference type="InterPro" id="IPR001316">
    <property type="entry name" value="Pept_S1A_streptogrisin"/>
</dbReference>
<reference evidence="5 6" key="1">
    <citation type="submission" date="2018-06" db="EMBL/GenBank/DDBJ databases">
        <title>Comparative genomics reveals the genomic features of Rhizophagus irregularis, R. cerebriforme, R. diaphanum and Gigaspora rosea, and their symbiotic lifestyle signature.</title>
        <authorList>
            <person name="Morin E."/>
            <person name="San Clemente H."/>
            <person name="Chen E.C.H."/>
            <person name="De La Providencia I."/>
            <person name="Hainaut M."/>
            <person name="Kuo A."/>
            <person name="Kohler A."/>
            <person name="Murat C."/>
            <person name="Tang N."/>
            <person name="Roy S."/>
            <person name="Loubradou J."/>
            <person name="Henrissat B."/>
            <person name="Grigoriev I.V."/>
            <person name="Corradi N."/>
            <person name="Roux C."/>
            <person name="Martin F.M."/>
        </authorList>
    </citation>
    <scope>NUCLEOTIDE SEQUENCE [LARGE SCALE GENOMIC DNA]</scope>
    <source>
        <strain evidence="5 6">DAOM 194757</strain>
    </source>
</reference>
<sequence length="186" mass="19713">MTAGHCSDSGPFNSDGSVSFFHLPWGGIVGRRLIGPMARPDMSVADMGFISKRNPDIGVIPSIRNTDDQEFPELIIYGTLDSDTVGSTVCKSGYTTHVTCGEILAFGVTVTFLNGMEFNGLIKATHMSCGGDSGAPVFQFAEDILPGIFITGMVTGGSEEQGVCVIEPIAKLITDDIYVLTINDPI</sequence>
<dbReference type="PRINTS" id="PR00861">
    <property type="entry name" value="ALYTICPTASE"/>
</dbReference>
<evidence type="ECO:0000256" key="2">
    <source>
        <dbReference type="ARBA" id="ARBA00022801"/>
    </source>
</evidence>
<accession>A0A397VYS2</accession>
<dbReference type="AlphaFoldDB" id="A0A397VYS2"/>
<dbReference type="Proteomes" id="UP000266673">
    <property type="component" value="Unassembled WGS sequence"/>
</dbReference>
<dbReference type="GO" id="GO:0004252">
    <property type="term" value="F:serine-type endopeptidase activity"/>
    <property type="evidence" value="ECO:0007669"/>
    <property type="project" value="InterPro"/>
</dbReference>
<dbReference type="Gene3D" id="2.40.10.10">
    <property type="entry name" value="Trypsin-like serine proteases"/>
    <property type="match status" value="2"/>
</dbReference>
<keyword evidence="3" id="KW-0720">Serine protease</keyword>
<gene>
    <name evidence="5" type="ORF">C2G38_2137710</name>
</gene>
<dbReference type="InterPro" id="IPR043504">
    <property type="entry name" value="Peptidase_S1_PA_chymotrypsin"/>
</dbReference>
<keyword evidence="4" id="KW-1015">Disulfide bond</keyword>
<dbReference type="GO" id="GO:0006508">
    <property type="term" value="P:proteolysis"/>
    <property type="evidence" value="ECO:0007669"/>
    <property type="project" value="UniProtKB-KW"/>
</dbReference>
<keyword evidence="2" id="KW-0378">Hydrolase</keyword>
<dbReference type="SUPFAM" id="SSF50494">
    <property type="entry name" value="Trypsin-like serine proteases"/>
    <property type="match status" value="1"/>
</dbReference>
<keyword evidence="6" id="KW-1185">Reference proteome</keyword>
<name>A0A397VYS2_9GLOM</name>
<evidence type="ECO:0000313" key="5">
    <source>
        <dbReference type="EMBL" id="RIB27664.1"/>
    </source>
</evidence>
<evidence type="ECO:0000256" key="4">
    <source>
        <dbReference type="ARBA" id="ARBA00023157"/>
    </source>
</evidence>
<keyword evidence="1" id="KW-0645">Protease</keyword>
<comment type="caution">
    <text evidence="5">The sequence shown here is derived from an EMBL/GenBank/DDBJ whole genome shotgun (WGS) entry which is preliminary data.</text>
</comment>
<evidence type="ECO:0000256" key="3">
    <source>
        <dbReference type="ARBA" id="ARBA00022825"/>
    </source>
</evidence>
<dbReference type="InterPro" id="IPR009003">
    <property type="entry name" value="Peptidase_S1_PA"/>
</dbReference>
<proteinExistence type="predicted"/>